<feature type="compositionally biased region" description="Low complexity" evidence="1">
    <location>
        <begin position="64"/>
        <end position="81"/>
    </location>
</feature>
<protein>
    <submittedName>
        <fullName evidence="3">Uncharacterized protein</fullName>
    </submittedName>
</protein>
<comment type="caution">
    <text evidence="3">The sequence shown here is derived from an EMBL/GenBank/DDBJ whole genome shotgun (WGS) entry which is preliminary data.</text>
</comment>
<dbReference type="EMBL" id="BMPG01000001">
    <property type="protein sequence ID" value="GGL48160.1"/>
    <property type="molecule type" value="Genomic_DNA"/>
</dbReference>
<evidence type="ECO:0000256" key="1">
    <source>
        <dbReference type="SAM" id="MobiDB-lite"/>
    </source>
</evidence>
<gene>
    <name evidence="3" type="ORF">GCM10009039_02950</name>
</gene>
<evidence type="ECO:0000313" key="4">
    <source>
        <dbReference type="Proteomes" id="UP000607197"/>
    </source>
</evidence>
<sequence length="122" mass="13009">MAYEHVFFLTAALGVFMAYYGYRLRRYTETIVDRQNANDERGDWSFVRGGDDAGDPPGGERSTASDADAGSAGAGDGAASAEPSQPRPPREDRIAAKERQGFCWAVTGVTLVVVSAAGYVVL</sequence>
<dbReference type="Proteomes" id="UP000607197">
    <property type="component" value="Unassembled WGS sequence"/>
</dbReference>
<evidence type="ECO:0000256" key="2">
    <source>
        <dbReference type="SAM" id="Phobius"/>
    </source>
</evidence>
<reference evidence="3" key="1">
    <citation type="journal article" date="2014" name="Int. J. Syst. Evol. Microbiol.">
        <title>Complete genome sequence of Corynebacterium casei LMG S-19264T (=DSM 44701T), isolated from a smear-ripened cheese.</title>
        <authorList>
            <consortium name="US DOE Joint Genome Institute (JGI-PGF)"/>
            <person name="Walter F."/>
            <person name="Albersmeier A."/>
            <person name="Kalinowski J."/>
            <person name="Ruckert C."/>
        </authorList>
    </citation>
    <scope>NUCLEOTIDE SEQUENCE</scope>
    <source>
        <strain evidence="3">JCM 19596</strain>
    </source>
</reference>
<accession>A0A830FEU1</accession>
<dbReference type="RefSeq" id="WP_188975122.1">
    <property type="nucleotide sequence ID" value="NZ_BMPG01000001.1"/>
</dbReference>
<proteinExistence type="predicted"/>
<feature type="transmembrane region" description="Helical" evidence="2">
    <location>
        <begin position="6"/>
        <end position="22"/>
    </location>
</feature>
<feature type="region of interest" description="Disordered" evidence="1">
    <location>
        <begin position="41"/>
        <end position="94"/>
    </location>
</feature>
<name>A0A830FEU1_9EURY</name>
<reference evidence="3" key="2">
    <citation type="submission" date="2020-09" db="EMBL/GenBank/DDBJ databases">
        <authorList>
            <person name="Sun Q."/>
            <person name="Ohkuma M."/>
        </authorList>
    </citation>
    <scope>NUCLEOTIDE SEQUENCE</scope>
    <source>
        <strain evidence="3">JCM 19596</strain>
    </source>
</reference>
<feature type="transmembrane region" description="Helical" evidence="2">
    <location>
        <begin position="102"/>
        <end position="121"/>
    </location>
</feature>
<dbReference type="AlphaFoldDB" id="A0A830FEU1"/>
<keyword evidence="4" id="KW-1185">Reference proteome</keyword>
<keyword evidence="2" id="KW-0812">Transmembrane</keyword>
<keyword evidence="2" id="KW-1133">Transmembrane helix</keyword>
<organism evidence="3 4">
    <name type="scientific">Halocalculus aciditolerans</name>
    <dbReference type="NCBI Taxonomy" id="1383812"/>
    <lineage>
        <taxon>Archaea</taxon>
        <taxon>Methanobacteriati</taxon>
        <taxon>Methanobacteriota</taxon>
        <taxon>Stenosarchaea group</taxon>
        <taxon>Halobacteria</taxon>
        <taxon>Halobacteriales</taxon>
        <taxon>Halobacteriaceae</taxon>
        <taxon>Halocalculus</taxon>
    </lineage>
</organism>
<evidence type="ECO:0000313" key="3">
    <source>
        <dbReference type="EMBL" id="GGL48160.1"/>
    </source>
</evidence>
<keyword evidence="2" id="KW-0472">Membrane</keyword>